<feature type="transmembrane region" description="Helical" evidence="1">
    <location>
        <begin position="36"/>
        <end position="54"/>
    </location>
</feature>
<feature type="transmembrane region" description="Helical" evidence="1">
    <location>
        <begin position="12"/>
        <end position="29"/>
    </location>
</feature>
<keyword evidence="1" id="KW-0472">Membrane</keyword>
<accession>A0A1L3NKD6</accession>
<dbReference type="EMBL" id="CP013243">
    <property type="protein sequence ID" value="APH16501.1"/>
    <property type="molecule type" value="Genomic_DNA"/>
</dbReference>
<sequence length="88" mass="9829">MDINLLDYIKEQAFILIPVLYVLGLMLKSNKTIQDWVIPWILTICSILGAVLLMGLNINAVIQGILCVGVAVYGNQLVKQTTEKREQV</sequence>
<proteinExistence type="predicted"/>
<keyword evidence="1" id="KW-0812">Transmembrane</keyword>
<evidence type="ECO:0000313" key="3">
    <source>
        <dbReference type="Proteomes" id="UP000182204"/>
    </source>
</evidence>
<dbReference type="Pfam" id="PF16079">
    <property type="entry name" value="Phage_holin_5_2"/>
    <property type="match status" value="1"/>
</dbReference>
<dbReference type="Proteomes" id="UP000182204">
    <property type="component" value="Chromosome"/>
</dbReference>
<organism evidence="2 3">
    <name type="scientific">Clostridium sporogenes</name>
    <dbReference type="NCBI Taxonomy" id="1509"/>
    <lineage>
        <taxon>Bacteria</taxon>
        <taxon>Bacillati</taxon>
        <taxon>Bacillota</taxon>
        <taxon>Clostridia</taxon>
        <taxon>Eubacteriales</taxon>
        <taxon>Clostridiaceae</taxon>
        <taxon>Clostridium</taxon>
    </lineage>
</organism>
<dbReference type="InterPro" id="IPR032111">
    <property type="entry name" value="Clostridium_phage_holin"/>
</dbReference>
<reference evidence="2 3" key="1">
    <citation type="submission" date="2015-11" db="EMBL/GenBank/DDBJ databases">
        <authorList>
            <person name="Hill K.K."/>
            <person name="Shirey T.B."/>
            <person name="Raphael B."/>
            <person name="Daligault H.E."/>
            <person name="Davenport K.W."/>
            <person name="Bruce D.C."/>
            <person name="Foley B.T."/>
            <person name="Johnson S.L."/>
        </authorList>
    </citation>
    <scope>NUCLEOTIDE SEQUENCE [LARGE SCALE GENOMIC DNA]</scope>
    <source>
        <strain evidence="2 3">CDC_1632</strain>
    </source>
</reference>
<evidence type="ECO:0000256" key="1">
    <source>
        <dbReference type="SAM" id="Phobius"/>
    </source>
</evidence>
<dbReference type="RefSeq" id="WP_198410379.1">
    <property type="nucleotide sequence ID" value="NZ_CP013243.1"/>
</dbReference>
<keyword evidence="1" id="KW-1133">Transmembrane helix</keyword>
<dbReference type="AlphaFoldDB" id="A0A1L3NKD6"/>
<name>A0A1L3NKD6_CLOSG</name>
<protein>
    <submittedName>
        <fullName evidence="2">Putative phage holin</fullName>
    </submittedName>
</protein>
<evidence type="ECO:0000313" key="2">
    <source>
        <dbReference type="EMBL" id="APH16501.1"/>
    </source>
</evidence>
<gene>
    <name evidence="2" type="ORF">NPD5_3442</name>
</gene>